<comment type="caution">
    <text evidence="8">The sequence shown here is derived from an EMBL/GenBank/DDBJ whole genome shotgun (WGS) entry which is preliminary data.</text>
</comment>
<keyword evidence="9" id="KW-1185">Reference proteome</keyword>
<feature type="transmembrane region" description="Helical" evidence="7">
    <location>
        <begin position="34"/>
        <end position="51"/>
    </location>
</feature>
<evidence type="ECO:0000256" key="3">
    <source>
        <dbReference type="ARBA" id="ARBA00022475"/>
    </source>
</evidence>
<keyword evidence="5 7" id="KW-1133">Transmembrane helix</keyword>
<dbReference type="PANTHER" id="PTHR30106">
    <property type="entry name" value="INNER MEMBRANE PROTEIN YEIH-RELATED"/>
    <property type="match status" value="1"/>
</dbReference>
<dbReference type="InterPro" id="IPR018383">
    <property type="entry name" value="UPF0324_pro"/>
</dbReference>
<feature type="transmembrane region" description="Helical" evidence="7">
    <location>
        <begin position="126"/>
        <end position="147"/>
    </location>
</feature>
<protein>
    <submittedName>
        <fullName evidence="8">Integral membrane protein (TIGR00698 family)</fullName>
    </submittedName>
</protein>
<comment type="similarity">
    <text evidence="2">Belongs to the UPF0324 family.</text>
</comment>
<feature type="transmembrane region" description="Helical" evidence="7">
    <location>
        <begin position="315"/>
        <end position="337"/>
    </location>
</feature>
<evidence type="ECO:0000256" key="5">
    <source>
        <dbReference type="ARBA" id="ARBA00022989"/>
    </source>
</evidence>
<evidence type="ECO:0000313" key="8">
    <source>
        <dbReference type="EMBL" id="MDQ0270407.1"/>
    </source>
</evidence>
<feature type="transmembrane region" description="Helical" evidence="7">
    <location>
        <begin position="153"/>
        <end position="174"/>
    </location>
</feature>
<reference evidence="8 9" key="1">
    <citation type="submission" date="2023-07" db="EMBL/GenBank/DDBJ databases">
        <title>Genomic Encyclopedia of Type Strains, Phase IV (KMG-IV): sequencing the most valuable type-strain genomes for metagenomic binning, comparative biology and taxonomic classification.</title>
        <authorList>
            <person name="Goeker M."/>
        </authorList>
    </citation>
    <scope>NUCLEOTIDE SEQUENCE [LARGE SCALE GENOMIC DNA]</scope>
    <source>
        <strain evidence="8 9">DSM 23494</strain>
    </source>
</reference>
<feature type="transmembrane region" description="Helical" evidence="7">
    <location>
        <begin position="214"/>
        <end position="237"/>
    </location>
</feature>
<evidence type="ECO:0000256" key="1">
    <source>
        <dbReference type="ARBA" id="ARBA00004651"/>
    </source>
</evidence>
<feature type="transmembrane region" description="Helical" evidence="7">
    <location>
        <begin position="257"/>
        <end position="277"/>
    </location>
</feature>
<comment type="subcellular location">
    <subcellularLocation>
        <location evidence="1">Cell membrane</location>
        <topology evidence="1">Multi-pass membrane protein</topology>
    </subcellularLocation>
</comment>
<dbReference type="RefSeq" id="WP_307474813.1">
    <property type="nucleotide sequence ID" value="NZ_JAUSUB010000008.1"/>
</dbReference>
<name>A0ABU0AGN6_9BACI</name>
<evidence type="ECO:0000256" key="7">
    <source>
        <dbReference type="SAM" id="Phobius"/>
    </source>
</evidence>
<dbReference type="Pfam" id="PF03601">
    <property type="entry name" value="Cons_hypoth698"/>
    <property type="match status" value="1"/>
</dbReference>
<dbReference type="EMBL" id="JAUSUB010000008">
    <property type="protein sequence ID" value="MDQ0270407.1"/>
    <property type="molecule type" value="Genomic_DNA"/>
</dbReference>
<sequence length="340" mass="36581">MQMKKEYQKRSFYMGLLITLIIAMTAAILAQLPYLAIVGQLVLAIVLGIIWSHTVNVQPQYLSGIEFSSKKLLRIGIILLGMRLNLGDIYEAGIFPFLYASILLSMTLAVVYALARLFKVDKTLSILTACGTAICGAAAIVAIAPLVKAKENVTAVSVAVIAVLGTLFTILYTLLFPMLPLTTYQFGIFSGGTLHEIAHAIAASSAGGAESEDIAIVVKLTRVVLLVPVAVLIGLYVSKTENKTQEKKSFSIKKLPIPWFIFGFLAMSAVNTSGILPEAIVNGSVTVSYLLLGMAMAGLGLKVELSVFKKLGFNIFYAAFLGTVVLMVIGFALIYFLRIN</sequence>
<evidence type="ECO:0000256" key="2">
    <source>
        <dbReference type="ARBA" id="ARBA00007977"/>
    </source>
</evidence>
<feature type="transmembrane region" description="Helical" evidence="7">
    <location>
        <begin position="283"/>
        <end position="303"/>
    </location>
</feature>
<feature type="transmembrane region" description="Helical" evidence="7">
    <location>
        <begin position="96"/>
        <end position="114"/>
    </location>
</feature>
<dbReference type="Proteomes" id="UP001238088">
    <property type="component" value="Unassembled WGS sequence"/>
</dbReference>
<keyword evidence="4 7" id="KW-0812">Transmembrane</keyword>
<evidence type="ECO:0000313" key="9">
    <source>
        <dbReference type="Proteomes" id="UP001238088"/>
    </source>
</evidence>
<keyword evidence="3" id="KW-1003">Cell membrane</keyword>
<organism evidence="8 9">
    <name type="scientific">Cytobacillus purgationiresistens</name>
    <dbReference type="NCBI Taxonomy" id="863449"/>
    <lineage>
        <taxon>Bacteria</taxon>
        <taxon>Bacillati</taxon>
        <taxon>Bacillota</taxon>
        <taxon>Bacilli</taxon>
        <taxon>Bacillales</taxon>
        <taxon>Bacillaceae</taxon>
        <taxon>Cytobacillus</taxon>
    </lineage>
</organism>
<evidence type="ECO:0000256" key="4">
    <source>
        <dbReference type="ARBA" id="ARBA00022692"/>
    </source>
</evidence>
<accession>A0ABU0AGN6</accession>
<feature type="transmembrane region" description="Helical" evidence="7">
    <location>
        <begin position="12"/>
        <end position="28"/>
    </location>
</feature>
<gene>
    <name evidence="8" type="ORF">J2S17_002282</name>
</gene>
<proteinExistence type="inferred from homology"/>
<evidence type="ECO:0000256" key="6">
    <source>
        <dbReference type="ARBA" id="ARBA00023136"/>
    </source>
</evidence>
<dbReference type="PANTHER" id="PTHR30106:SF2">
    <property type="entry name" value="UPF0324 INNER MEMBRANE PROTEIN YEIH"/>
    <property type="match status" value="1"/>
</dbReference>
<keyword evidence="6 7" id="KW-0472">Membrane</keyword>